<dbReference type="PANTHER" id="PTHR15910">
    <property type="entry name" value="ARCHAEMETZINCIN"/>
    <property type="match status" value="1"/>
</dbReference>
<reference evidence="7" key="1">
    <citation type="submission" date="2018-11" db="EMBL/GenBank/DDBJ databases">
        <authorList>
            <person name="Alioto T."/>
            <person name="Alioto T."/>
        </authorList>
    </citation>
    <scope>NUCLEOTIDE SEQUENCE</scope>
</reference>
<protein>
    <submittedName>
        <fullName evidence="7">Archaemetzincin</fullName>
        <ecNumber evidence="7">3.4.-.-</ecNumber>
    </submittedName>
</protein>
<dbReference type="SUPFAM" id="SSF55486">
    <property type="entry name" value="Metalloproteases ('zincins'), catalytic domain"/>
    <property type="match status" value="1"/>
</dbReference>
<dbReference type="EMBL" id="UYJE01004127">
    <property type="protein sequence ID" value="VDI25170.1"/>
    <property type="molecule type" value="Genomic_DNA"/>
</dbReference>
<dbReference type="PANTHER" id="PTHR15910:SF1">
    <property type="entry name" value="ARCHAEMETZINCIN-2"/>
    <property type="match status" value="1"/>
</dbReference>
<dbReference type="InterPro" id="IPR012962">
    <property type="entry name" value="Pept_M54_archaemetzincn"/>
</dbReference>
<dbReference type="GO" id="GO:0008237">
    <property type="term" value="F:metallopeptidase activity"/>
    <property type="evidence" value="ECO:0007669"/>
    <property type="project" value="UniProtKB-KW"/>
</dbReference>
<sequence length="415" mass="48334">MSIIKGMSFGFWNAILLYNIKHKQFLPFQLQKLKMPKIKKTKVNSKYVPYAAGFRPPNKDKQLKAIGFDGGVPLEYHESKNDNYEFFKPVPKPTTIDDWLAQYNEEGQTYKQFLQECPWISSRKRKSVKQRFVPEGTNILEKYPDGKIYIVHVGEFDGHHYFYFDELAKFAEIYLGVPVSTLPGVDLDVKSNDRKALWVEHPSEASQLKSNTKRGSSRTKQHTLESRFKGTQYQLGVKDLLKMLHLKIPDDALCLIGLTMSDLFCDDTDLFVAGMAAGNHRVAIFSFYRYNPSLSFSPADWFDVTMDKKQTQENIRKIMFQRSCKLLVHEINHLLGIDHCIFYDCCMNGSGHLSEDFRQPMHLCPVDLHKLQKLVGFDILIRYNKLLKFYEKHDMEEEREWVSKRIKMIGQISKS</sequence>
<evidence type="ECO:0000256" key="3">
    <source>
        <dbReference type="ARBA" id="ARBA00022723"/>
    </source>
</evidence>
<dbReference type="EC" id="3.4.-.-" evidence="7"/>
<dbReference type="AlphaFoldDB" id="A0A8B6DWM7"/>
<dbReference type="InterPro" id="IPR024079">
    <property type="entry name" value="MetalloPept_cat_dom_sf"/>
</dbReference>
<dbReference type="OrthoDB" id="2365600at2759"/>
<dbReference type="Gene3D" id="3.40.390.10">
    <property type="entry name" value="Collagenase (Catalytic Domain)"/>
    <property type="match status" value="1"/>
</dbReference>
<keyword evidence="3" id="KW-0479">Metal-binding</keyword>
<keyword evidence="2" id="KW-0645">Protease</keyword>
<dbReference type="GO" id="GO:0046872">
    <property type="term" value="F:metal ion binding"/>
    <property type="evidence" value="ECO:0007669"/>
    <property type="project" value="UniProtKB-KW"/>
</dbReference>
<organism evidence="7 8">
    <name type="scientific">Mytilus galloprovincialis</name>
    <name type="common">Mediterranean mussel</name>
    <dbReference type="NCBI Taxonomy" id="29158"/>
    <lineage>
        <taxon>Eukaryota</taxon>
        <taxon>Metazoa</taxon>
        <taxon>Spiralia</taxon>
        <taxon>Lophotrochozoa</taxon>
        <taxon>Mollusca</taxon>
        <taxon>Bivalvia</taxon>
        <taxon>Autobranchia</taxon>
        <taxon>Pteriomorphia</taxon>
        <taxon>Mytilida</taxon>
        <taxon>Mytiloidea</taxon>
        <taxon>Mytilidae</taxon>
        <taxon>Mytilinae</taxon>
        <taxon>Mytilus</taxon>
    </lineage>
</organism>
<keyword evidence="6" id="KW-0482">Metalloprotease</keyword>
<comment type="cofactor">
    <cofactor evidence="1">
        <name>Zn(2+)</name>
        <dbReference type="ChEBI" id="CHEBI:29105"/>
    </cofactor>
</comment>
<name>A0A8B6DWM7_MYTGA</name>
<keyword evidence="4 7" id="KW-0378">Hydrolase</keyword>
<proteinExistence type="predicted"/>
<dbReference type="GO" id="GO:0006508">
    <property type="term" value="P:proteolysis"/>
    <property type="evidence" value="ECO:0007669"/>
    <property type="project" value="UniProtKB-KW"/>
</dbReference>
<accession>A0A8B6DWM7</accession>
<keyword evidence="8" id="KW-1185">Reference proteome</keyword>
<evidence type="ECO:0000313" key="8">
    <source>
        <dbReference type="Proteomes" id="UP000596742"/>
    </source>
</evidence>
<evidence type="ECO:0000256" key="2">
    <source>
        <dbReference type="ARBA" id="ARBA00022670"/>
    </source>
</evidence>
<comment type="caution">
    <text evidence="7">The sequence shown here is derived from an EMBL/GenBank/DDBJ whole genome shotgun (WGS) entry which is preliminary data.</text>
</comment>
<evidence type="ECO:0000256" key="1">
    <source>
        <dbReference type="ARBA" id="ARBA00001947"/>
    </source>
</evidence>
<evidence type="ECO:0000313" key="7">
    <source>
        <dbReference type="EMBL" id="VDI25170.1"/>
    </source>
</evidence>
<keyword evidence="5" id="KW-0862">Zinc</keyword>
<dbReference type="Pfam" id="PF07998">
    <property type="entry name" value="Peptidase_M54"/>
    <property type="match status" value="1"/>
</dbReference>
<evidence type="ECO:0000256" key="5">
    <source>
        <dbReference type="ARBA" id="ARBA00022833"/>
    </source>
</evidence>
<dbReference type="Proteomes" id="UP000596742">
    <property type="component" value="Unassembled WGS sequence"/>
</dbReference>
<evidence type="ECO:0000256" key="4">
    <source>
        <dbReference type="ARBA" id="ARBA00022801"/>
    </source>
</evidence>
<gene>
    <name evidence="7" type="ORF">MGAL_10B080517</name>
</gene>
<dbReference type="CDD" id="cd11375">
    <property type="entry name" value="Peptidase_M54"/>
    <property type="match status" value="1"/>
</dbReference>
<evidence type="ECO:0000256" key="6">
    <source>
        <dbReference type="ARBA" id="ARBA00023049"/>
    </source>
</evidence>